<evidence type="ECO:0000313" key="2">
    <source>
        <dbReference type="EMBL" id="MDN0022986.1"/>
    </source>
</evidence>
<evidence type="ECO:0000313" key="5">
    <source>
        <dbReference type="Proteomes" id="UP001168478"/>
    </source>
</evidence>
<evidence type="ECO:0000313" key="3">
    <source>
        <dbReference type="EMBL" id="MDN0025310.1"/>
    </source>
</evidence>
<gene>
    <name evidence="2" type="ORF">QVN81_08145</name>
    <name evidence="3" type="ORF">QVN84_07240</name>
</gene>
<dbReference type="Pfam" id="PF00535">
    <property type="entry name" value="Glycos_transf_2"/>
    <property type="match status" value="1"/>
</dbReference>
<dbReference type="SUPFAM" id="SSF53448">
    <property type="entry name" value="Nucleotide-diphospho-sugar transferases"/>
    <property type="match status" value="1"/>
</dbReference>
<feature type="domain" description="Glycosyltransferase 2-like" evidence="1">
    <location>
        <begin position="15"/>
        <end position="170"/>
    </location>
</feature>
<dbReference type="EC" id="2.4.-.-" evidence="3"/>
<dbReference type="PANTHER" id="PTHR22916:SF3">
    <property type="entry name" value="UDP-GLCNAC:BETAGAL BETA-1,3-N-ACETYLGLUCOSAMINYLTRANSFERASE-LIKE PROTEIN 1"/>
    <property type="match status" value="1"/>
</dbReference>
<dbReference type="AlphaFoldDB" id="A0AAW7JTZ6"/>
<comment type="caution">
    <text evidence="3">The sequence shown here is derived from an EMBL/GenBank/DDBJ whole genome shotgun (WGS) entry which is preliminary data.</text>
</comment>
<reference evidence="3" key="2">
    <citation type="submission" date="2023-08" db="EMBL/GenBank/DDBJ databases">
        <title>Identification and characterization of horizontal gene transfer across gut microbiota members of farm animals based on homology search.</title>
        <authorList>
            <person name="Schwarzerova J."/>
            <person name="Nykrynova M."/>
            <person name="Jureckova K."/>
            <person name="Cejkova D."/>
            <person name="Rychlik I."/>
        </authorList>
    </citation>
    <scope>NUCLEOTIDE SEQUENCE</scope>
    <source>
        <strain evidence="3">ET15</strain>
        <strain evidence="2">ET37</strain>
    </source>
</reference>
<dbReference type="Proteomes" id="UP001168478">
    <property type="component" value="Unassembled WGS sequence"/>
</dbReference>
<dbReference type="CDD" id="cd00761">
    <property type="entry name" value="Glyco_tranf_GTA_type"/>
    <property type="match status" value="1"/>
</dbReference>
<keyword evidence="3" id="KW-0808">Transferase</keyword>
<accession>A0AAW7JTZ6</accession>
<dbReference type="EMBL" id="JAUEIE010000007">
    <property type="protein sequence ID" value="MDN0022986.1"/>
    <property type="molecule type" value="Genomic_DNA"/>
</dbReference>
<dbReference type="GO" id="GO:0016758">
    <property type="term" value="F:hexosyltransferase activity"/>
    <property type="evidence" value="ECO:0007669"/>
    <property type="project" value="UniProtKB-ARBA"/>
</dbReference>
<dbReference type="PANTHER" id="PTHR22916">
    <property type="entry name" value="GLYCOSYLTRANSFERASE"/>
    <property type="match status" value="1"/>
</dbReference>
<dbReference type="EMBL" id="JAUEIF010000005">
    <property type="protein sequence ID" value="MDN0025310.1"/>
    <property type="molecule type" value="Genomic_DNA"/>
</dbReference>
<keyword evidence="4" id="KW-1185">Reference proteome</keyword>
<name>A0AAW7JTZ6_9BACT</name>
<dbReference type="RefSeq" id="WP_289825524.1">
    <property type="nucleotide sequence ID" value="NZ_JAUEIE010000007.1"/>
</dbReference>
<dbReference type="Proteomes" id="UP001167831">
    <property type="component" value="Unassembled WGS sequence"/>
</dbReference>
<sequence>MNELYSSHNTEPLVSFIITSYNIPSHMIKECIGSLLKLSLSNEEREIILVDDGSDISVINEITELRDELVYVRQRNKGLSVARNTGLMYASGRYIQFVDGDDFIIPAPYEHCLDIARYQTPDMIMFKMTSTTDVDVPFSYSEPVSGSNYMKNNNLVASVCGFLFRRNILGDLRFRPGIVHEDEDFTPQLLLRAENVISTNASAYYYRKRNNSITNNKDKSHIYNRLSDFKNVILHLQSIIETIPETDRPALQRRIAQLTMDYIYNIIRLTHDREYLDNAIRQMKEHMLFPLPEKNYTKKYVCFRKVVNNRLLRNLLFTMTTK</sequence>
<keyword evidence="3" id="KW-0328">Glycosyltransferase</keyword>
<protein>
    <submittedName>
        <fullName evidence="3">Glycosyltransferase</fullName>
        <ecNumber evidence="3">2.4.-.-</ecNumber>
    </submittedName>
</protein>
<proteinExistence type="predicted"/>
<dbReference type="InterPro" id="IPR001173">
    <property type="entry name" value="Glyco_trans_2-like"/>
</dbReference>
<organism evidence="3 5">
    <name type="scientific">Leyella lascolaii</name>
    <dbReference type="NCBI Taxonomy" id="1776379"/>
    <lineage>
        <taxon>Bacteria</taxon>
        <taxon>Pseudomonadati</taxon>
        <taxon>Bacteroidota</taxon>
        <taxon>Bacteroidia</taxon>
        <taxon>Bacteroidales</taxon>
        <taxon>Prevotellaceae</taxon>
        <taxon>Leyella</taxon>
    </lineage>
</organism>
<dbReference type="InterPro" id="IPR029044">
    <property type="entry name" value="Nucleotide-diphossugar_trans"/>
</dbReference>
<evidence type="ECO:0000259" key="1">
    <source>
        <dbReference type="Pfam" id="PF00535"/>
    </source>
</evidence>
<dbReference type="Gene3D" id="3.90.550.10">
    <property type="entry name" value="Spore Coat Polysaccharide Biosynthesis Protein SpsA, Chain A"/>
    <property type="match status" value="1"/>
</dbReference>
<reference evidence="3" key="1">
    <citation type="submission" date="2023-06" db="EMBL/GenBank/DDBJ databases">
        <authorList>
            <person name="Zeman M."/>
            <person name="Kubasova T."/>
            <person name="Jahodarova E."/>
            <person name="Nykrynova M."/>
            <person name="Rychlik I."/>
        </authorList>
    </citation>
    <scope>NUCLEOTIDE SEQUENCE</scope>
    <source>
        <strain evidence="3">ET15</strain>
        <strain evidence="2">ET37</strain>
    </source>
</reference>
<evidence type="ECO:0000313" key="4">
    <source>
        <dbReference type="Proteomes" id="UP001167831"/>
    </source>
</evidence>